<feature type="signal peptide" evidence="1">
    <location>
        <begin position="1"/>
        <end position="16"/>
    </location>
</feature>
<reference evidence="3" key="1">
    <citation type="journal article" date="2015" name="J. Biotechnol.">
        <title>The structure of the Cyberlindnera jadinii genome and its relation to Candida utilis analyzed by the occurrence of single nucleotide polymorphisms.</title>
        <authorList>
            <person name="Rupp O."/>
            <person name="Brinkrolf K."/>
            <person name="Buerth C."/>
            <person name="Kunigo M."/>
            <person name="Schneider J."/>
            <person name="Jaenicke S."/>
            <person name="Goesmann A."/>
            <person name="Puehler A."/>
            <person name="Jaeger K.-E."/>
            <person name="Ernst J.F."/>
        </authorList>
    </citation>
    <scope>NUCLEOTIDE SEQUENCE [LARGE SCALE GENOMIC DNA]</scope>
    <source>
        <strain evidence="3">ATCC 18201 / CBS 1600 / BCRC 20928 / JCM 3617 / NBRC 0987 / NRRL Y-1542</strain>
    </source>
</reference>
<name>A0A0H5C9E5_CYBJN</name>
<sequence length="164" mass="17741">MQFSAVIASLAAIASAAQIQLTANVKLTDYTGLSSIHEGAAINYFQVGGQSETLEFDEEAATITTDATGVPQTLSLVTSKDGFPFLQLAPQEQNVYWSVVDGKLVGYDADCQEVTFYAAKNVNDPYQYSKDTFFIGGTIGDKIDAYSVRQAESLQPVEIDVKYV</sequence>
<gene>
    <name evidence="2" type="ORF">BN1211_5903</name>
</gene>
<proteinExistence type="predicted"/>
<dbReference type="EMBL" id="CDQK01000007">
    <property type="protein sequence ID" value="CEP24943.1"/>
    <property type="molecule type" value="Genomic_DNA"/>
</dbReference>
<dbReference type="Proteomes" id="UP000038830">
    <property type="component" value="Unassembled WGS sequence"/>
</dbReference>
<evidence type="ECO:0000313" key="3">
    <source>
        <dbReference type="Proteomes" id="UP000038830"/>
    </source>
</evidence>
<keyword evidence="1" id="KW-0732">Signal</keyword>
<evidence type="ECO:0000313" key="2">
    <source>
        <dbReference type="EMBL" id="CEP24943.1"/>
    </source>
</evidence>
<organism evidence="2 3">
    <name type="scientific">Cyberlindnera jadinii (strain ATCC 18201 / CBS 1600 / BCRC 20928 / JCM 3617 / NBRC 0987 / NRRL Y-1542)</name>
    <name type="common">Torula yeast</name>
    <name type="synonym">Candida utilis</name>
    <dbReference type="NCBI Taxonomy" id="983966"/>
    <lineage>
        <taxon>Eukaryota</taxon>
        <taxon>Fungi</taxon>
        <taxon>Dikarya</taxon>
        <taxon>Ascomycota</taxon>
        <taxon>Saccharomycotina</taxon>
        <taxon>Saccharomycetes</taxon>
        <taxon>Phaffomycetales</taxon>
        <taxon>Phaffomycetaceae</taxon>
        <taxon>Cyberlindnera</taxon>
    </lineage>
</organism>
<protein>
    <submittedName>
        <fullName evidence="2">Uncharacterized protein</fullName>
    </submittedName>
</protein>
<evidence type="ECO:0000256" key="1">
    <source>
        <dbReference type="SAM" id="SignalP"/>
    </source>
</evidence>
<dbReference type="AlphaFoldDB" id="A0A0H5C9E5"/>
<accession>A0A0H5C9E5</accession>
<feature type="chain" id="PRO_5005217420" evidence="1">
    <location>
        <begin position="17"/>
        <end position="164"/>
    </location>
</feature>